<dbReference type="AlphaFoldDB" id="A0A1W7ADB1"/>
<dbReference type="Gene3D" id="4.10.810.10">
    <property type="entry name" value="Virus Scaffolding Protein, Chain A"/>
    <property type="match status" value="1"/>
</dbReference>
<dbReference type="Pfam" id="PF08858">
    <property type="entry name" value="IDEAL"/>
    <property type="match status" value="1"/>
</dbReference>
<dbReference type="OrthoDB" id="2418442at2"/>
<gene>
    <name evidence="2" type="ORF">MCCS_19590</name>
</gene>
<dbReference type="KEGG" id="mcak:MCCS_19590"/>
<reference evidence="2 3" key="1">
    <citation type="journal article" date="2017" name="Int. J. Syst. Evol. Microbiol.">
        <title>Macrococcus canis sp. nov., a skin bacterium associated with infections in dogs.</title>
        <authorList>
            <person name="Gobeli Brawand S."/>
            <person name="Cotting K."/>
            <person name="Gomez-Sanz E."/>
            <person name="Collaud A."/>
            <person name="Thomann A."/>
            <person name="Brodard I."/>
            <person name="Rodriguez-Campos S."/>
            <person name="Strauss C."/>
            <person name="Perreten V."/>
        </authorList>
    </citation>
    <scope>NUCLEOTIDE SEQUENCE [LARGE SCALE GENOMIC DNA]</scope>
    <source>
        <strain evidence="2 3">KM45013</strain>
    </source>
</reference>
<evidence type="ECO:0000259" key="1">
    <source>
        <dbReference type="SMART" id="SM00914"/>
    </source>
</evidence>
<dbReference type="InterPro" id="IPR014957">
    <property type="entry name" value="IDEAL_dom"/>
</dbReference>
<organism evidence="2 3">
    <name type="scientific">Macrococcoides canis</name>
    <dbReference type="NCBI Taxonomy" id="1855823"/>
    <lineage>
        <taxon>Bacteria</taxon>
        <taxon>Bacillati</taxon>
        <taxon>Bacillota</taxon>
        <taxon>Bacilli</taxon>
        <taxon>Bacillales</taxon>
        <taxon>Staphylococcaceae</taxon>
        <taxon>Macrococcoides</taxon>
    </lineage>
</organism>
<dbReference type="EMBL" id="CP021059">
    <property type="protein sequence ID" value="ARQ07574.1"/>
    <property type="molecule type" value="Genomic_DNA"/>
</dbReference>
<dbReference type="GeneID" id="35296049"/>
<accession>A0A1W7ADB1</accession>
<dbReference type="RefSeq" id="WP_086043124.1">
    <property type="nucleotide sequence ID" value="NZ_CBCRZA010000012.1"/>
</dbReference>
<feature type="domain" description="IDEAL" evidence="1">
    <location>
        <begin position="26"/>
        <end position="62"/>
    </location>
</feature>
<name>A0A1W7ADB1_9STAP</name>
<evidence type="ECO:0000313" key="3">
    <source>
        <dbReference type="Proteomes" id="UP000194154"/>
    </source>
</evidence>
<dbReference type="InterPro" id="IPR027393">
    <property type="entry name" value="Virus_scaffolding_prot_C"/>
</dbReference>
<evidence type="ECO:0000313" key="2">
    <source>
        <dbReference type="EMBL" id="ARQ07574.1"/>
    </source>
</evidence>
<sequence length="68" mass="7788">MNQYQAQLSGLETFVSNLNSLYIELIIDNAVKSHNMKALKAKIDEALIHNDKEAFFNYTNELKALEDL</sequence>
<protein>
    <recommendedName>
        <fullName evidence="1">IDEAL domain-containing protein</fullName>
    </recommendedName>
</protein>
<proteinExistence type="predicted"/>
<dbReference type="Proteomes" id="UP000194154">
    <property type="component" value="Chromosome"/>
</dbReference>
<keyword evidence="3" id="KW-1185">Reference proteome</keyword>
<dbReference type="SMART" id="SM00914">
    <property type="entry name" value="IDEAL"/>
    <property type="match status" value="1"/>
</dbReference>